<dbReference type="Proteomes" id="UP000504603">
    <property type="component" value="Unplaced"/>
</dbReference>
<dbReference type="PANTHER" id="PTHR45786:SF74">
    <property type="entry name" value="ATP-DEPENDENT DNA HELICASE"/>
    <property type="match status" value="1"/>
</dbReference>
<keyword evidence="2" id="KW-1185">Reference proteome</keyword>
<evidence type="ECO:0000313" key="2">
    <source>
        <dbReference type="Proteomes" id="UP000504603"/>
    </source>
</evidence>
<accession>A0A6J1E392</accession>
<dbReference type="Pfam" id="PF14214">
    <property type="entry name" value="Helitron_like_N"/>
    <property type="match status" value="1"/>
</dbReference>
<reference evidence="3" key="1">
    <citation type="submission" date="2025-08" db="UniProtKB">
        <authorList>
            <consortium name="RefSeq"/>
        </authorList>
    </citation>
    <scope>IDENTIFICATION</scope>
    <source>
        <strain evidence="3">OHB3-1</strain>
    </source>
</reference>
<dbReference type="PANTHER" id="PTHR45786">
    <property type="entry name" value="DNA BINDING PROTEIN-LIKE"/>
    <property type="match status" value="1"/>
</dbReference>
<proteinExistence type="predicted"/>
<organism evidence="2 3">
    <name type="scientific">Momordica charantia</name>
    <name type="common">Bitter gourd</name>
    <name type="synonym">Balsam pear</name>
    <dbReference type="NCBI Taxonomy" id="3673"/>
    <lineage>
        <taxon>Eukaryota</taxon>
        <taxon>Viridiplantae</taxon>
        <taxon>Streptophyta</taxon>
        <taxon>Embryophyta</taxon>
        <taxon>Tracheophyta</taxon>
        <taxon>Spermatophyta</taxon>
        <taxon>Magnoliopsida</taxon>
        <taxon>eudicotyledons</taxon>
        <taxon>Gunneridae</taxon>
        <taxon>Pentapetalae</taxon>
        <taxon>rosids</taxon>
        <taxon>fabids</taxon>
        <taxon>Cucurbitales</taxon>
        <taxon>Cucurbitaceae</taxon>
        <taxon>Momordiceae</taxon>
        <taxon>Momordica</taxon>
    </lineage>
</organism>
<feature type="domain" description="Helitron helicase-like" evidence="1">
    <location>
        <begin position="114"/>
        <end position="201"/>
    </location>
</feature>
<evidence type="ECO:0000259" key="1">
    <source>
        <dbReference type="Pfam" id="PF14214"/>
    </source>
</evidence>
<name>A0A6J1E392_MOMCH</name>
<gene>
    <name evidence="3" type="primary">LOC111025635</name>
</gene>
<dbReference type="GeneID" id="111025635"/>
<protein>
    <submittedName>
        <fullName evidence="3">Uncharacterized protein LOC111025635</fullName>
    </submittedName>
</protein>
<dbReference type="OrthoDB" id="1639296at2759"/>
<dbReference type="AlphaFoldDB" id="A0A6J1E392"/>
<dbReference type="InterPro" id="IPR025476">
    <property type="entry name" value="Helitron_helicase-like"/>
</dbReference>
<dbReference type="RefSeq" id="XP_022159216.1">
    <property type="nucleotide sequence ID" value="XM_022303524.1"/>
</dbReference>
<dbReference type="KEGG" id="mcha:111025635"/>
<evidence type="ECO:0000313" key="3">
    <source>
        <dbReference type="RefSeq" id="XP_022159216.1"/>
    </source>
</evidence>
<sequence>MNQVAAIWIEGNNKNISFKRDIVVHAHSGKRHRIQHYFSCYDSLQYPLLFPYREAGWHQNIKRNARPNHDNGVYKNSIDGTSNTPQINSIEDIINSENQGISKGRSPKVSCREYYCYKLQIRISTPSMLLRAGRLFQQYVVDMYIKLETTRLDFYKTQQSHIRSELYQGIVDTVNAGETRGDKVGKHIVLPSTFIGGPRDM</sequence>